<proteinExistence type="predicted"/>
<name>A0ABT6XHW1_9GAMM</name>
<dbReference type="Pfam" id="PF13619">
    <property type="entry name" value="KTSC"/>
    <property type="match status" value="1"/>
</dbReference>
<dbReference type="InterPro" id="IPR025309">
    <property type="entry name" value="KTSC_dom"/>
</dbReference>
<protein>
    <submittedName>
        <fullName evidence="2">KTSC domain-containing protein</fullName>
    </submittedName>
</protein>
<dbReference type="EMBL" id="JASGBI010000001">
    <property type="protein sequence ID" value="MDI9239743.1"/>
    <property type="molecule type" value="Genomic_DNA"/>
</dbReference>
<dbReference type="Proteomes" id="UP001321580">
    <property type="component" value="Unassembled WGS sequence"/>
</dbReference>
<reference evidence="2 3" key="1">
    <citation type="submission" date="2023-05" db="EMBL/GenBank/DDBJ databases">
        <title>Lysobacter sp. strain LF1 Genome sequencing and assembly.</title>
        <authorList>
            <person name="Jung Y."/>
        </authorList>
    </citation>
    <scope>NUCLEOTIDE SEQUENCE [LARGE SCALE GENOMIC DNA]</scope>
    <source>
        <strain evidence="2 3">LF1</strain>
    </source>
</reference>
<evidence type="ECO:0000313" key="2">
    <source>
        <dbReference type="EMBL" id="MDI9239743.1"/>
    </source>
</evidence>
<dbReference type="RefSeq" id="WP_283213113.1">
    <property type="nucleotide sequence ID" value="NZ_JASGBI010000001.1"/>
</dbReference>
<gene>
    <name evidence="2" type="ORF">QLQ15_12595</name>
</gene>
<feature type="domain" description="KTSC" evidence="1">
    <location>
        <begin position="7"/>
        <end position="63"/>
    </location>
</feature>
<organism evidence="2 3">
    <name type="scientific">Lysobacter stagni</name>
    <dbReference type="NCBI Taxonomy" id="3045172"/>
    <lineage>
        <taxon>Bacteria</taxon>
        <taxon>Pseudomonadati</taxon>
        <taxon>Pseudomonadota</taxon>
        <taxon>Gammaproteobacteria</taxon>
        <taxon>Lysobacterales</taxon>
        <taxon>Lysobacteraceae</taxon>
        <taxon>Lysobacter</taxon>
    </lineage>
</organism>
<evidence type="ECO:0000259" key="1">
    <source>
        <dbReference type="Pfam" id="PF13619"/>
    </source>
</evidence>
<accession>A0ABT6XHW1</accession>
<keyword evidence="3" id="KW-1185">Reference proteome</keyword>
<evidence type="ECO:0000313" key="3">
    <source>
        <dbReference type="Proteomes" id="UP001321580"/>
    </source>
</evidence>
<sequence>MDREPVQSQALVSVGYDPDRRMLEVEFEGGAVYRYYDIPPELHAGLMAAPSRGEFFATHIRNEGFDYVRMDEDVAPD</sequence>
<comment type="caution">
    <text evidence="2">The sequence shown here is derived from an EMBL/GenBank/DDBJ whole genome shotgun (WGS) entry which is preliminary data.</text>
</comment>